<gene>
    <name evidence="8" type="primary">sigZ</name>
    <name evidence="8" type="ORF">Q4T40_03510</name>
</gene>
<dbReference type="Gene3D" id="1.10.10.10">
    <property type="entry name" value="Winged helix-like DNA-binding domain superfamily/Winged helix DNA-binding domain"/>
    <property type="match status" value="1"/>
</dbReference>
<dbReference type="PANTHER" id="PTHR43133">
    <property type="entry name" value="RNA POLYMERASE ECF-TYPE SIGMA FACTO"/>
    <property type="match status" value="1"/>
</dbReference>
<evidence type="ECO:0000256" key="4">
    <source>
        <dbReference type="ARBA" id="ARBA00023163"/>
    </source>
</evidence>
<feature type="domain" description="RNA polymerase sigma factor 70 region 4 type 2" evidence="7">
    <location>
        <begin position="101"/>
        <end position="152"/>
    </location>
</feature>
<evidence type="ECO:0000313" key="9">
    <source>
        <dbReference type="Proteomes" id="UP001254848"/>
    </source>
</evidence>
<dbReference type="InterPro" id="IPR013325">
    <property type="entry name" value="RNA_pol_sigma_r2"/>
</dbReference>
<dbReference type="InterPro" id="IPR013324">
    <property type="entry name" value="RNA_pol_sigma_r3/r4-like"/>
</dbReference>
<reference evidence="8 9" key="1">
    <citation type="submission" date="2023-07" db="EMBL/GenBank/DDBJ databases">
        <title>The novel representative of Negativicutes class, Anaeroselena agilis gen. nov. sp. nov.</title>
        <authorList>
            <person name="Prokofeva M.I."/>
            <person name="Elcheninov A.G."/>
            <person name="Klyukina A."/>
            <person name="Kublanov I.V."/>
            <person name="Frolov E.N."/>
            <person name="Podosokorskaya O.A."/>
        </authorList>
    </citation>
    <scope>NUCLEOTIDE SEQUENCE [LARGE SCALE GENOMIC DNA]</scope>
    <source>
        <strain evidence="8 9">4137-cl</strain>
    </source>
</reference>
<dbReference type="CDD" id="cd06171">
    <property type="entry name" value="Sigma70_r4"/>
    <property type="match status" value="1"/>
</dbReference>
<protein>
    <recommendedName>
        <fullName evidence="5">RNA polymerase sigma factor SigZ</fullName>
    </recommendedName>
</protein>
<keyword evidence="2" id="KW-0805">Transcription regulation</keyword>
<evidence type="ECO:0000256" key="5">
    <source>
        <dbReference type="NCBIfam" id="TIGR02959"/>
    </source>
</evidence>
<dbReference type="Gene3D" id="1.10.1740.10">
    <property type="match status" value="1"/>
</dbReference>
<dbReference type="InterPro" id="IPR013249">
    <property type="entry name" value="RNA_pol_sigma70_r4_t2"/>
</dbReference>
<dbReference type="InterPro" id="IPR036388">
    <property type="entry name" value="WH-like_DNA-bd_sf"/>
</dbReference>
<keyword evidence="3" id="KW-0731">Sigma factor</keyword>
<evidence type="ECO:0000259" key="7">
    <source>
        <dbReference type="Pfam" id="PF08281"/>
    </source>
</evidence>
<comment type="caution">
    <text evidence="8">The sequence shown here is derived from an EMBL/GenBank/DDBJ whole genome shotgun (WGS) entry which is preliminary data.</text>
</comment>
<dbReference type="PANTHER" id="PTHR43133:SF62">
    <property type="entry name" value="RNA POLYMERASE SIGMA FACTOR SIGZ"/>
    <property type="match status" value="1"/>
</dbReference>
<evidence type="ECO:0000256" key="3">
    <source>
        <dbReference type="ARBA" id="ARBA00023082"/>
    </source>
</evidence>
<dbReference type="InterPro" id="IPR014304">
    <property type="entry name" value="RNA_pol_sigma-Z"/>
</dbReference>
<sequence length="186" mass="21441">MNNNAKDITEEFARRLKNFVYKRISSPQDAEDILQEVYYKIHKNIDELNDAGKLSAWIFQIARNAIHDYYRAHRQEEPFAKPPEPEEVRADENDNKEIAGCLKAMIDHLPDKDRAAIVLTEYKGLTQKELGELLGLSYSGAKSRVQRAQQKLKKMLGECCSLELDRRGNIIAYKLKAKTNPFCNLK</sequence>
<dbReference type="Pfam" id="PF04542">
    <property type="entry name" value="Sigma70_r2"/>
    <property type="match status" value="1"/>
</dbReference>
<proteinExistence type="inferred from homology"/>
<dbReference type="RefSeq" id="WP_413778857.1">
    <property type="nucleotide sequence ID" value="NZ_JAUOZS010000001.1"/>
</dbReference>
<keyword evidence="9" id="KW-1185">Reference proteome</keyword>
<evidence type="ECO:0000259" key="6">
    <source>
        <dbReference type="Pfam" id="PF04542"/>
    </source>
</evidence>
<dbReference type="InterPro" id="IPR014284">
    <property type="entry name" value="RNA_pol_sigma-70_dom"/>
</dbReference>
<comment type="similarity">
    <text evidence="1">Belongs to the sigma-70 factor family. ECF subfamily.</text>
</comment>
<feature type="domain" description="RNA polymerase sigma-70 region 2" evidence="6">
    <location>
        <begin position="10"/>
        <end position="74"/>
    </location>
</feature>
<name>A0ABU3NWV3_9FIRM</name>
<dbReference type="InterPro" id="IPR007627">
    <property type="entry name" value="RNA_pol_sigma70_r2"/>
</dbReference>
<dbReference type="NCBIfam" id="NF007215">
    <property type="entry name" value="PRK09637.1"/>
    <property type="match status" value="1"/>
</dbReference>
<dbReference type="NCBIfam" id="TIGR02937">
    <property type="entry name" value="sigma70-ECF"/>
    <property type="match status" value="1"/>
</dbReference>
<dbReference type="Proteomes" id="UP001254848">
    <property type="component" value="Unassembled WGS sequence"/>
</dbReference>
<organism evidence="8 9">
    <name type="scientific">Anaeroselena agilis</name>
    <dbReference type="NCBI Taxonomy" id="3063788"/>
    <lineage>
        <taxon>Bacteria</taxon>
        <taxon>Bacillati</taxon>
        <taxon>Bacillota</taxon>
        <taxon>Negativicutes</taxon>
        <taxon>Acetonemataceae</taxon>
        <taxon>Anaeroselena</taxon>
    </lineage>
</organism>
<dbReference type="Pfam" id="PF08281">
    <property type="entry name" value="Sigma70_r4_2"/>
    <property type="match status" value="1"/>
</dbReference>
<keyword evidence="4" id="KW-0804">Transcription</keyword>
<evidence type="ECO:0000256" key="1">
    <source>
        <dbReference type="ARBA" id="ARBA00010641"/>
    </source>
</evidence>
<dbReference type="NCBIfam" id="TIGR02959">
    <property type="entry name" value="SigZ"/>
    <property type="match status" value="1"/>
</dbReference>
<dbReference type="InterPro" id="IPR039425">
    <property type="entry name" value="RNA_pol_sigma-70-like"/>
</dbReference>
<dbReference type="EMBL" id="JAUOZS010000001">
    <property type="protein sequence ID" value="MDT8900306.1"/>
    <property type="molecule type" value="Genomic_DNA"/>
</dbReference>
<evidence type="ECO:0000256" key="2">
    <source>
        <dbReference type="ARBA" id="ARBA00023015"/>
    </source>
</evidence>
<dbReference type="SUPFAM" id="SSF88659">
    <property type="entry name" value="Sigma3 and sigma4 domains of RNA polymerase sigma factors"/>
    <property type="match status" value="1"/>
</dbReference>
<dbReference type="SUPFAM" id="SSF88946">
    <property type="entry name" value="Sigma2 domain of RNA polymerase sigma factors"/>
    <property type="match status" value="1"/>
</dbReference>
<accession>A0ABU3NWV3</accession>
<evidence type="ECO:0000313" key="8">
    <source>
        <dbReference type="EMBL" id="MDT8900306.1"/>
    </source>
</evidence>